<dbReference type="OrthoDB" id="9815017at2"/>
<dbReference type="KEGG" id="lalw:BTM29_02615"/>
<dbReference type="PROSITE" id="PS50949">
    <property type="entry name" value="HTH_GNTR"/>
    <property type="match status" value="1"/>
</dbReference>
<evidence type="ECO:0000256" key="1">
    <source>
        <dbReference type="ARBA" id="ARBA00022491"/>
    </source>
</evidence>
<dbReference type="SUPFAM" id="SSF64288">
    <property type="entry name" value="Chorismate lyase-like"/>
    <property type="match status" value="1"/>
</dbReference>
<dbReference type="Pfam" id="PF07702">
    <property type="entry name" value="UTRA"/>
    <property type="match status" value="1"/>
</dbReference>
<dbReference type="SUPFAM" id="SSF46785">
    <property type="entry name" value="Winged helix' DNA-binding domain"/>
    <property type="match status" value="1"/>
</dbReference>
<dbReference type="InterPro" id="IPR036390">
    <property type="entry name" value="WH_DNA-bd_sf"/>
</dbReference>
<dbReference type="AlphaFoldDB" id="A0A1P8Q116"/>
<evidence type="ECO:0000313" key="6">
    <source>
        <dbReference type="EMBL" id="APX71517.1"/>
    </source>
</evidence>
<dbReference type="SMART" id="SM00866">
    <property type="entry name" value="UTRA"/>
    <property type="match status" value="1"/>
</dbReference>
<dbReference type="Gene3D" id="3.40.1410.10">
    <property type="entry name" value="Chorismate lyase-like"/>
    <property type="match status" value="1"/>
</dbReference>
<keyword evidence="3" id="KW-0238">DNA-binding</keyword>
<sequence>MSRYKDIAKNIQDRIQSGEYKPNQILPSQKDLATEFQTSRVTIQKSLDELSNKNLIIRKQGSGSFVAPNPLSTLDILSSQYEGTTQLFRDKGTITTKVLRFDIRLPQKKEAERLNISDTTPVYDVFRLRNLNDEPYELDQSIMPLSVITDLTEQIAKGSIYNFIENNLGLKVGSSTRKISAKKPNDDDIKYLDCKNNDPVLQVSQTVSLTDGRIFEYSHTKHRYDKGSIIVVNNIEK</sequence>
<keyword evidence="4" id="KW-0804">Transcription</keyword>
<dbReference type="GO" id="GO:0045892">
    <property type="term" value="P:negative regulation of DNA-templated transcription"/>
    <property type="evidence" value="ECO:0007669"/>
    <property type="project" value="TreeGrafter"/>
</dbReference>
<accession>A0A1P8Q116</accession>
<dbReference type="InterPro" id="IPR011663">
    <property type="entry name" value="UTRA"/>
</dbReference>
<gene>
    <name evidence="6" type="ORF">BTM29_02615</name>
</gene>
<dbReference type="Proteomes" id="UP000187499">
    <property type="component" value="Chromosome"/>
</dbReference>
<dbReference type="GO" id="GO:0003677">
    <property type="term" value="F:DNA binding"/>
    <property type="evidence" value="ECO:0007669"/>
    <property type="project" value="UniProtKB-KW"/>
</dbReference>
<dbReference type="CDD" id="cd07377">
    <property type="entry name" value="WHTH_GntR"/>
    <property type="match status" value="1"/>
</dbReference>
<dbReference type="FunFam" id="3.40.1410.10:FF:000008">
    <property type="entry name" value="Transcriptional regulator, GntR family"/>
    <property type="match status" value="1"/>
</dbReference>
<dbReference type="PANTHER" id="PTHR44846:SF5">
    <property type="entry name" value="HTH-TYPE TRANSCRIPTIONAL REGULATOR GMUR"/>
    <property type="match status" value="1"/>
</dbReference>
<dbReference type="InterPro" id="IPR036388">
    <property type="entry name" value="WH-like_DNA-bd_sf"/>
</dbReference>
<evidence type="ECO:0000256" key="3">
    <source>
        <dbReference type="ARBA" id="ARBA00023125"/>
    </source>
</evidence>
<dbReference type="STRING" id="1847728.BTM29_02615"/>
<dbReference type="Pfam" id="PF00392">
    <property type="entry name" value="GntR"/>
    <property type="match status" value="1"/>
</dbReference>
<dbReference type="PRINTS" id="PR00035">
    <property type="entry name" value="HTHGNTR"/>
</dbReference>
<keyword evidence="1" id="KW-0678">Repressor</keyword>
<evidence type="ECO:0000256" key="2">
    <source>
        <dbReference type="ARBA" id="ARBA00023015"/>
    </source>
</evidence>
<dbReference type="PANTHER" id="PTHR44846">
    <property type="entry name" value="MANNOSYL-D-GLYCERATE TRANSPORT/METABOLISM SYSTEM REPRESSOR MNGR-RELATED"/>
    <property type="match status" value="1"/>
</dbReference>
<dbReference type="EMBL" id="CP019323">
    <property type="protein sequence ID" value="APX71517.1"/>
    <property type="molecule type" value="Genomic_DNA"/>
</dbReference>
<keyword evidence="7" id="KW-1185">Reference proteome</keyword>
<evidence type="ECO:0000256" key="4">
    <source>
        <dbReference type="ARBA" id="ARBA00023163"/>
    </source>
</evidence>
<keyword evidence="2" id="KW-0805">Transcription regulation</keyword>
<dbReference type="Gene3D" id="1.10.10.10">
    <property type="entry name" value="Winged helix-like DNA-binding domain superfamily/Winged helix DNA-binding domain"/>
    <property type="match status" value="1"/>
</dbReference>
<dbReference type="SMART" id="SM00345">
    <property type="entry name" value="HTH_GNTR"/>
    <property type="match status" value="1"/>
</dbReference>
<evidence type="ECO:0000259" key="5">
    <source>
        <dbReference type="PROSITE" id="PS50949"/>
    </source>
</evidence>
<feature type="domain" description="HTH gntR-type" evidence="5">
    <location>
        <begin position="1"/>
        <end position="69"/>
    </location>
</feature>
<protein>
    <submittedName>
        <fullName evidence="6">GntR family transcriptional regulator</fullName>
    </submittedName>
</protein>
<evidence type="ECO:0000313" key="7">
    <source>
        <dbReference type="Proteomes" id="UP000187499"/>
    </source>
</evidence>
<dbReference type="GO" id="GO:0003700">
    <property type="term" value="F:DNA-binding transcription factor activity"/>
    <property type="evidence" value="ECO:0007669"/>
    <property type="project" value="InterPro"/>
</dbReference>
<dbReference type="InterPro" id="IPR028978">
    <property type="entry name" value="Chorismate_lyase_/UTRA_dom_sf"/>
</dbReference>
<dbReference type="InterPro" id="IPR050679">
    <property type="entry name" value="Bact_HTH_transcr_reg"/>
</dbReference>
<dbReference type="InterPro" id="IPR000524">
    <property type="entry name" value="Tscrpt_reg_HTH_GntR"/>
</dbReference>
<name>A0A1P8Q116_9LACO</name>
<reference evidence="7" key="1">
    <citation type="submission" date="2016-12" db="EMBL/GenBank/DDBJ databases">
        <authorList>
            <person name="Jung M.Y."/>
            <person name="Lee S.H."/>
        </authorList>
    </citation>
    <scope>NUCLEOTIDE SEQUENCE [LARGE SCALE GENOMIC DNA]</scope>
    <source>
        <strain evidence="7">WiKim39</strain>
    </source>
</reference>
<organism evidence="6 7">
    <name type="scientific">Companilactobacillus allii</name>
    <dbReference type="NCBI Taxonomy" id="1847728"/>
    <lineage>
        <taxon>Bacteria</taxon>
        <taxon>Bacillati</taxon>
        <taxon>Bacillota</taxon>
        <taxon>Bacilli</taxon>
        <taxon>Lactobacillales</taxon>
        <taxon>Lactobacillaceae</taxon>
        <taxon>Companilactobacillus</taxon>
    </lineage>
</organism>
<proteinExistence type="predicted"/>